<comment type="caution">
    <text evidence="1">The sequence shown here is derived from an EMBL/GenBank/DDBJ whole genome shotgun (WGS) entry which is preliminary data.</text>
</comment>
<gene>
    <name evidence="1" type="ORF">CDAR_448991</name>
</gene>
<dbReference type="Proteomes" id="UP001054837">
    <property type="component" value="Unassembled WGS sequence"/>
</dbReference>
<proteinExistence type="predicted"/>
<name>A0AAV4WAI5_9ARAC</name>
<sequence length="269" mass="30387">MEGQEVYHQAVRRQHRLLDMMDSFFPDSQGVGGGTEEQVPDNGSELLPLTHRSELKDDNAISSYELNFLGMDYGGMQIEGCYEVNKEEGLTVDLDHLLPLHRLEGGRLRRRLASVQPLRVQVRLAQDQNGKHCSNGTQKTQISTCEDDAFDCHTTISKTRAISIYLTDSIFTHRPAYLARGRFFPKVFQGTGVRGRAKRPCHSRKRIVCPRKGEINAPQDKRCDSLIMPETFLSPISKTIGDEEDETESTIHSENELLHFCLTTEPVGK</sequence>
<evidence type="ECO:0000313" key="2">
    <source>
        <dbReference type="Proteomes" id="UP001054837"/>
    </source>
</evidence>
<dbReference type="AlphaFoldDB" id="A0AAV4WAI5"/>
<dbReference type="EMBL" id="BPLQ01014439">
    <property type="protein sequence ID" value="GIY79732.1"/>
    <property type="molecule type" value="Genomic_DNA"/>
</dbReference>
<accession>A0AAV4WAI5</accession>
<organism evidence="1 2">
    <name type="scientific">Caerostris darwini</name>
    <dbReference type="NCBI Taxonomy" id="1538125"/>
    <lineage>
        <taxon>Eukaryota</taxon>
        <taxon>Metazoa</taxon>
        <taxon>Ecdysozoa</taxon>
        <taxon>Arthropoda</taxon>
        <taxon>Chelicerata</taxon>
        <taxon>Arachnida</taxon>
        <taxon>Araneae</taxon>
        <taxon>Araneomorphae</taxon>
        <taxon>Entelegynae</taxon>
        <taxon>Araneoidea</taxon>
        <taxon>Araneidae</taxon>
        <taxon>Caerostris</taxon>
    </lineage>
</organism>
<protein>
    <submittedName>
        <fullName evidence="1">Uncharacterized protein</fullName>
    </submittedName>
</protein>
<keyword evidence="2" id="KW-1185">Reference proteome</keyword>
<reference evidence="1 2" key="1">
    <citation type="submission" date="2021-06" db="EMBL/GenBank/DDBJ databases">
        <title>Caerostris darwini draft genome.</title>
        <authorList>
            <person name="Kono N."/>
            <person name="Arakawa K."/>
        </authorList>
    </citation>
    <scope>NUCLEOTIDE SEQUENCE [LARGE SCALE GENOMIC DNA]</scope>
</reference>
<evidence type="ECO:0000313" key="1">
    <source>
        <dbReference type="EMBL" id="GIY79732.1"/>
    </source>
</evidence>